<evidence type="ECO:0000256" key="2">
    <source>
        <dbReference type="SAM" id="MobiDB-lite"/>
    </source>
</evidence>
<dbReference type="Proteomes" id="UP000276991">
    <property type="component" value="Unassembled WGS sequence"/>
</dbReference>
<feature type="region of interest" description="Disordered" evidence="2">
    <location>
        <begin position="271"/>
        <end position="291"/>
    </location>
</feature>
<protein>
    <recommendedName>
        <fullName evidence="6">Nematode cuticle collagen N-terminal domain-containing protein</fullName>
    </recommendedName>
</protein>
<evidence type="ECO:0000256" key="3">
    <source>
        <dbReference type="SAM" id="Phobius"/>
    </source>
</evidence>
<keyword evidence="3" id="KW-0812">Transmembrane</keyword>
<keyword evidence="3" id="KW-1133">Transmembrane helix</keyword>
<feature type="compositionally biased region" description="Pro residues" evidence="2">
    <location>
        <begin position="74"/>
        <end position="85"/>
    </location>
</feature>
<evidence type="ECO:0000256" key="1">
    <source>
        <dbReference type="ARBA" id="ARBA00022737"/>
    </source>
</evidence>
<dbReference type="PANTHER" id="PTHR24637:SF334">
    <property type="entry name" value="NEMATODE CUTICLE COLLAGEN N-TERMINAL DOMAIN-CONTAINING PROTEIN"/>
    <property type="match status" value="1"/>
</dbReference>
<feature type="region of interest" description="Disordered" evidence="2">
    <location>
        <begin position="70"/>
        <end position="102"/>
    </location>
</feature>
<dbReference type="OrthoDB" id="5983381at2759"/>
<dbReference type="PANTHER" id="PTHR24637">
    <property type="entry name" value="COLLAGEN"/>
    <property type="match status" value="1"/>
</dbReference>
<dbReference type="STRING" id="6277.A0A498SHE3"/>
<proteinExistence type="predicted"/>
<dbReference type="Pfam" id="PF01391">
    <property type="entry name" value="Collagen"/>
    <property type="match status" value="1"/>
</dbReference>
<keyword evidence="5" id="KW-1185">Reference proteome</keyword>
<accession>A0A498SHE3</accession>
<dbReference type="EMBL" id="UPTC01001333">
    <property type="protein sequence ID" value="VBB31674.1"/>
    <property type="molecule type" value="Genomic_DNA"/>
</dbReference>
<gene>
    <name evidence="4" type="ORF">NAV_LOCUS6465</name>
</gene>
<dbReference type="AlphaFoldDB" id="A0A498SHE3"/>
<evidence type="ECO:0008006" key="6">
    <source>
        <dbReference type="Google" id="ProtNLM"/>
    </source>
</evidence>
<feature type="transmembrane region" description="Helical" evidence="3">
    <location>
        <begin position="6"/>
        <end position="29"/>
    </location>
</feature>
<dbReference type="Gene3D" id="1.20.5.320">
    <property type="entry name" value="6-Phosphogluconate Dehydrogenase, domain 3"/>
    <property type="match status" value="1"/>
</dbReference>
<name>A0A498SHE3_ACAVI</name>
<organism evidence="4 5">
    <name type="scientific">Acanthocheilonema viteae</name>
    <name type="common">Filarial nematode worm</name>
    <name type="synonym">Dipetalonema viteae</name>
    <dbReference type="NCBI Taxonomy" id="6277"/>
    <lineage>
        <taxon>Eukaryota</taxon>
        <taxon>Metazoa</taxon>
        <taxon>Ecdysozoa</taxon>
        <taxon>Nematoda</taxon>
        <taxon>Chromadorea</taxon>
        <taxon>Rhabditida</taxon>
        <taxon>Spirurina</taxon>
        <taxon>Spiruromorpha</taxon>
        <taxon>Filarioidea</taxon>
        <taxon>Onchocercidae</taxon>
        <taxon>Acanthocheilonema</taxon>
    </lineage>
</organism>
<keyword evidence="1" id="KW-0677">Repeat</keyword>
<dbReference type="InterPro" id="IPR008160">
    <property type="entry name" value="Collagen"/>
</dbReference>
<reference evidence="4 5" key="1">
    <citation type="submission" date="2018-08" db="EMBL/GenBank/DDBJ databases">
        <authorList>
            <person name="Laetsch R D."/>
            <person name="Stevens L."/>
            <person name="Kumar S."/>
            <person name="Blaxter L. M."/>
        </authorList>
    </citation>
    <scope>NUCLEOTIDE SEQUENCE [LARGE SCALE GENOMIC DNA]</scope>
</reference>
<sequence>MFYGAIAGITFLISALTILAQLILLPIFFKHTSIIRHDVESRMKLFKLLADIGDMHLTEKRQVLLREKKSINSCPPPEPGPPGPRGDPGEDGEQGDVGLIGLPGKSTLELLEEMQQQCIICPQGERGPPGAPGNQGVQGPKGDRGIPGIPGSDGQDGEIGPEGPEGFNGTSGMRGPKGPDGKPATGGFGEPGPKGLPGAIGRTGPQGPRGKRNYVYGPPGLDGKKGIKGMDGFPGNFGPKGVRGPMGEPGANAIFCPCPLEMELLDVKKKNKPKQRQQLTKMKTKSEKFHEGSTHIPALINNAQSLPSIIHNMQKYENKISNVKSKQSSVVSLNIQHRNIPHELTVIEYDEVPNNEDNDKVSTGNNDKPLLHNANSEVEDITIVENDHNWNGTKIQSNSLASSLQQERQLTSKILPVINNQENKISSDQIIDLTHNDEFHPETEVGVEENNVHQSQHLSDIANYLTQNRRIAIGDTKDGEGDKESTTSTVRSEEIKLMTAKTIAKTTTTSVTTTATTLKTLITGYPDETTGPTRPRFIYITKRPKSL</sequence>
<evidence type="ECO:0000313" key="4">
    <source>
        <dbReference type="EMBL" id="VBB31674.1"/>
    </source>
</evidence>
<evidence type="ECO:0000313" key="5">
    <source>
        <dbReference type="Proteomes" id="UP000276991"/>
    </source>
</evidence>
<feature type="region of interest" description="Disordered" evidence="2">
    <location>
        <begin position="121"/>
        <end position="225"/>
    </location>
</feature>
<keyword evidence="3" id="KW-0472">Membrane</keyword>